<evidence type="ECO:0000313" key="4">
    <source>
        <dbReference type="Proteomes" id="UP000193834"/>
    </source>
</evidence>
<protein>
    <submittedName>
        <fullName evidence="3">Membrane protease subunit, stomatin/prohibitin family, contains C-terminal Zn-ribbon domain</fullName>
    </submittedName>
</protein>
<dbReference type="AlphaFoldDB" id="A0A1X7JZ42"/>
<evidence type="ECO:0000313" key="3">
    <source>
        <dbReference type="EMBL" id="SMG33792.1"/>
    </source>
</evidence>
<organism evidence="3 4">
    <name type="scientific">Paenibacillus aquistagni</name>
    <dbReference type="NCBI Taxonomy" id="1852522"/>
    <lineage>
        <taxon>Bacteria</taxon>
        <taxon>Bacillati</taxon>
        <taxon>Bacillota</taxon>
        <taxon>Bacilli</taxon>
        <taxon>Bacillales</taxon>
        <taxon>Paenibacillaceae</taxon>
        <taxon>Paenibacillus</taxon>
    </lineage>
</organism>
<dbReference type="PANTHER" id="PTHR37826">
    <property type="entry name" value="FLOTILLIN BAND_7_5 DOMAIN PROTEIN"/>
    <property type="match status" value="1"/>
</dbReference>
<gene>
    <name evidence="3" type="ORF">SAMN06295960_1880</name>
</gene>
<dbReference type="RefSeq" id="WP_085494125.1">
    <property type="nucleotide sequence ID" value="NZ_FXAZ01000002.1"/>
</dbReference>
<dbReference type="Pfam" id="PF12773">
    <property type="entry name" value="DZR"/>
    <property type="match status" value="2"/>
</dbReference>
<dbReference type="InterPro" id="IPR033880">
    <property type="entry name" value="SPFH_YdjI"/>
</dbReference>
<feature type="domain" description="DZANK-type" evidence="1">
    <location>
        <begin position="407"/>
        <end position="450"/>
    </location>
</feature>
<feature type="domain" description="SPFH" evidence="2">
    <location>
        <begin position="18"/>
        <end position="217"/>
    </location>
</feature>
<keyword evidence="4" id="KW-1185">Reference proteome</keyword>
<keyword evidence="3" id="KW-0645">Protease</keyword>
<dbReference type="STRING" id="1852522.SAMN06295960_1880"/>
<dbReference type="InterPro" id="IPR025874">
    <property type="entry name" value="DZR"/>
</dbReference>
<dbReference type="OrthoDB" id="9764015at2"/>
<name>A0A1X7JZ42_9BACL</name>
<dbReference type="Proteomes" id="UP000193834">
    <property type="component" value="Unassembled WGS sequence"/>
</dbReference>
<dbReference type="Pfam" id="PF13421">
    <property type="entry name" value="Band_7_1"/>
    <property type="match status" value="1"/>
</dbReference>
<feature type="domain" description="DZANK-type" evidence="1">
    <location>
        <begin position="318"/>
        <end position="373"/>
    </location>
</feature>
<dbReference type="CDD" id="cd03408">
    <property type="entry name" value="SPFH_like_u1"/>
    <property type="match status" value="1"/>
</dbReference>
<reference evidence="3 4" key="1">
    <citation type="submission" date="2017-04" db="EMBL/GenBank/DDBJ databases">
        <authorList>
            <person name="Afonso C.L."/>
            <person name="Miller P.J."/>
            <person name="Scott M.A."/>
            <person name="Spackman E."/>
            <person name="Goraichik I."/>
            <person name="Dimitrov K.M."/>
            <person name="Suarez D.L."/>
            <person name="Swayne D.E."/>
        </authorList>
    </citation>
    <scope>NUCLEOTIDE SEQUENCE [LARGE SCALE GENOMIC DNA]</scope>
    <source>
        <strain evidence="3 4">11</strain>
    </source>
</reference>
<evidence type="ECO:0000259" key="2">
    <source>
        <dbReference type="Pfam" id="PF13421"/>
    </source>
</evidence>
<dbReference type="GO" id="GO:0006508">
    <property type="term" value="P:proteolysis"/>
    <property type="evidence" value="ECO:0007669"/>
    <property type="project" value="UniProtKB-KW"/>
</dbReference>
<evidence type="ECO:0000259" key="1">
    <source>
        <dbReference type="Pfam" id="PF12773"/>
    </source>
</evidence>
<accession>A0A1X7JZ42</accession>
<sequence length="455" mass="49550">MAIIEVIKYDGSPDVFAWRYPNQELATWTQLIVNESQEAILFKGGQALDRFGAGRHTLSTQNIPLLQSVINIPFGNKSPFSAEVWYINKVSSLNIKWGTPSPITLQDPKYNIMIPVRSYGQFGIQIEDTRKFLIKLNGTLPVFDKNTLTTYFRGVLMMNIHELITTYITQKKVSILEINAYIGEISKHITERLAPIFAEYGIQLLNFYVESVNTPNEDAATKRLREALSKRAEMDILGYNYQQERSFDTLDSAAKNRGGGGSDMMNAGMGLGMGTSLGVGFGQSMSNMFQHAFPNTNTRGVSNGHNYSHTSSESYTNCPKCGSMNNVNVPFCAGCGLQLKQAPVAGATPGPMSTCSKCRNAIPAGAKFCPHCGDEYIPCPTCGADNPKDALQCVSCSAQLASEASVCRTCQASLAPGAKFCMNCGTSTQLTCPKCSTTVQPGQKFCFECGQSLTT</sequence>
<dbReference type="PANTHER" id="PTHR37826:SF2">
    <property type="entry name" value="ZINC-RIBBON DOMAIN-CONTAINING PROTEIN"/>
    <property type="match status" value="1"/>
</dbReference>
<proteinExistence type="predicted"/>
<dbReference type="GO" id="GO:0008233">
    <property type="term" value="F:peptidase activity"/>
    <property type="evidence" value="ECO:0007669"/>
    <property type="project" value="UniProtKB-KW"/>
</dbReference>
<dbReference type="EMBL" id="FXAZ01000002">
    <property type="protein sequence ID" value="SMG33792.1"/>
    <property type="molecule type" value="Genomic_DNA"/>
</dbReference>
<keyword evidence="3" id="KW-0378">Hydrolase</keyword>